<accession>A0A0A9CWI8</accession>
<reference evidence="1" key="2">
    <citation type="journal article" date="2015" name="Data Brief">
        <title>Shoot transcriptome of the giant reed, Arundo donax.</title>
        <authorList>
            <person name="Barrero R.A."/>
            <person name="Guerrero F.D."/>
            <person name="Moolhuijzen P."/>
            <person name="Goolsby J.A."/>
            <person name="Tidwell J."/>
            <person name="Bellgard S.E."/>
            <person name="Bellgard M.I."/>
        </authorList>
    </citation>
    <scope>NUCLEOTIDE SEQUENCE</scope>
    <source>
        <tissue evidence="1">Shoot tissue taken approximately 20 cm above the soil surface</tissue>
    </source>
</reference>
<sequence>MLPVPASRACRPSAKQYARRCVASPCGVACCLICLSSSVALRRSSVATACAQWMSRVRRSTTSLPPRRPLAFPFPAFPPASFLAASSCMAIRSFCICSTHISWEGIMTLSNMSRAASSSPSTALCLLLLPPSISSSSSSYRFLRPRPAPPPPGTRSTASFFTLTATAAAAGGARARPLIPDASLSSPFWKSTAEE</sequence>
<organism evidence="1">
    <name type="scientific">Arundo donax</name>
    <name type="common">Giant reed</name>
    <name type="synonym">Donax arundinaceus</name>
    <dbReference type="NCBI Taxonomy" id="35708"/>
    <lineage>
        <taxon>Eukaryota</taxon>
        <taxon>Viridiplantae</taxon>
        <taxon>Streptophyta</taxon>
        <taxon>Embryophyta</taxon>
        <taxon>Tracheophyta</taxon>
        <taxon>Spermatophyta</taxon>
        <taxon>Magnoliopsida</taxon>
        <taxon>Liliopsida</taxon>
        <taxon>Poales</taxon>
        <taxon>Poaceae</taxon>
        <taxon>PACMAD clade</taxon>
        <taxon>Arundinoideae</taxon>
        <taxon>Arundineae</taxon>
        <taxon>Arundo</taxon>
    </lineage>
</organism>
<protein>
    <submittedName>
        <fullName evidence="1">Uncharacterized protein</fullName>
    </submittedName>
</protein>
<name>A0A0A9CWI8_ARUDO</name>
<evidence type="ECO:0000313" key="1">
    <source>
        <dbReference type="EMBL" id="JAD78798.1"/>
    </source>
</evidence>
<dbReference type="EMBL" id="GBRH01219097">
    <property type="protein sequence ID" value="JAD78798.1"/>
    <property type="molecule type" value="Transcribed_RNA"/>
</dbReference>
<reference evidence="1" key="1">
    <citation type="submission" date="2014-09" db="EMBL/GenBank/DDBJ databases">
        <authorList>
            <person name="Magalhaes I.L.F."/>
            <person name="Oliveira U."/>
            <person name="Santos F.R."/>
            <person name="Vidigal T.H.D.A."/>
            <person name="Brescovit A.D."/>
            <person name="Santos A.J."/>
        </authorList>
    </citation>
    <scope>NUCLEOTIDE SEQUENCE</scope>
    <source>
        <tissue evidence="1">Shoot tissue taken approximately 20 cm above the soil surface</tissue>
    </source>
</reference>
<proteinExistence type="predicted"/>
<dbReference type="AlphaFoldDB" id="A0A0A9CWI8"/>